<dbReference type="NCBIfam" id="TIGR02249">
    <property type="entry name" value="integrase_gron"/>
    <property type="match status" value="1"/>
</dbReference>
<dbReference type="InterPro" id="IPR011946">
    <property type="entry name" value="Integrase_integron-type"/>
</dbReference>
<dbReference type="InterPro" id="IPR044068">
    <property type="entry name" value="CB"/>
</dbReference>
<accession>A0ABV4NSI8</accession>
<organism evidence="8 9">
    <name type="scientific">Microbulbifer echini</name>
    <dbReference type="NCBI Taxonomy" id="1529067"/>
    <lineage>
        <taxon>Bacteria</taxon>
        <taxon>Pseudomonadati</taxon>
        <taxon>Pseudomonadota</taxon>
        <taxon>Gammaproteobacteria</taxon>
        <taxon>Cellvibrionales</taxon>
        <taxon>Microbulbiferaceae</taxon>
        <taxon>Microbulbifer</taxon>
    </lineage>
</organism>
<evidence type="ECO:0000256" key="1">
    <source>
        <dbReference type="ARBA" id="ARBA00008857"/>
    </source>
</evidence>
<dbReference type="RefSeq" id="WP_371844573.1">
    <property type="nucleotide sequence ID" value="NZ_JBGMEL010000019.1"/>
</dbReference>
<evidence type="ECO:0000256" key="3">
    <source>
        <dbReference type="ARBA" id="ARBA00023125"/>
    </source>
</evidence>
<dbReference type="PANTHER" id="PTHR30349:SF64">
    <property type="entry name" value="PROPHAGE INTEGRASE INTD-RELATED"/>
    <property type="match status" value="1"/>
</dbReference>
<comment type="similarity">
    <text evidence="1">Belongs to the 'phage' integrase family.</text>
</comment>
<sequence length="326" mass="37710">MDDIPIPVPKNSSRFMDQLRIFMRSKYLAFKTEKTYCYWVKDFIRFNRMRHPKELGKAEVNNWLSYLATNRSVSVNTQRTALNAVVFLYKQFMSIELGELEFSNSHRPRKLPVVFSHEEATNILERLTGPAKIAASLMYGSGLRVMETVRLRIKDIDFAEQCLFVRESKGEKWRRTLLPKSLIGSLKTQIRYTLSVHQQDLDEGFGEVYLPFALSKKYPKAATSPSWQYVFPAKERSRDPRSNVIRRHHIGEQQIRRAVTSTISSLGIRKKASCHTFRHSFATNLLRSGTDIRNIQELLGHSDINTTMIYTHVIGVHERGISSPLD</sequence>
<gene>
    <name evidence="8" type="ORF">ACCI51_16625</name>
</gene>
<reference evidence="8 9" key="1">
    <citation type="submission" date="2024-08" db="EMBL/GenBank/DDBJ databases">
        <authorList>
            <person name="Ishaq N."/>
        </authorList>
    </citation>
    <scope>NUCLEOTIDE SEQUENCE [LARGE SCALE GENOMIC DNA]</scope>
    <source>
        <strain evidence="8 9">JCM 30400</strain>
    </source>
</reference>
<dbReference type="InterPro" id="IPR013762">
    <property type="entry name" value="Integrase-like_cat_sf"/>
</dbReference>
<evidence type="ECO:0000313" key="9">
    <source>
        <dbReference type="Proteomes" id="UP001569414"/>
    </source>
</evidence>
<dbReference type="PANTHER" id="PTHR30349">
    <property type="entry name" value="PHAGE INTEGRASE-RELATED"/>
    <property type="match status" value="1"/>
</dbReference>
<keyword evidence="9" id="KW-1185">Reference proteome</keyword>
<comment type="caution">
    <text evidence="8">The sequence shown here is derived from an EMBL/GenBank/DDBJ whole genome shotgun (WGS) entry which is preliminary data.</text>
</comment>
<dbReference type="InterPro" id="IPR004107">
    <property type="entry name" value="Integrase_SAM-like_N"/>
</dbReference>
<evidence type="ECO:0000256" key="5">
    <source>
        <dbReference type="PROSITE-ProRule" id="PRU01248"/>
    </source>
</evidence>
<keyword evidence="2" id="KW-0229">DNA integration</keyword>
<name>A0ABV4NSI8_9GAMM</name>
<dbReference type="PROSITE" id="PS51900">
    <property type="entry name" value="CB"/>
    <property type="match status" value="1"/>
</dbReference>
<dbReference type="InterPro" id="IPR011010">
    <property type="entry name" value="DNA_brk_join_enz"/>
</dbReference>
<dbReference type="InterPro" id="IPR002104">
    <property type="entry name" value="Integrase_catalytic"/>
</dbReference>
<keyword evidence="4" id="KW-0233">DNA recombination</keyword>
<dbReference type="PROSITE" id="PS51898">
    <property type="entry name" value="TYR_RECOMBINASE"/>
    <property type="match status" value="1"/>
</dbReference>
<dbReference type="InterPro" id="IPR010998">
    <property type="entry name" value="Integrase_recombinase_N"/>
</dbReference>
<dbReference type="EMBL" id="JBGMEL010000019">
    <property type="protein sequence ID" value="MFA0792175.1"/>
    <property type="molecule type" value="Genomic_DNA"/>
</dbReference>
<proteinExistence type="inferred from homology"/>
<evidence type="ECO:0000256" key="2">
    <source>
        <dbReference type="ARBA" id="ARBA00022908"/>
    </source>
</evidence>
<evidence type="ECO:0000259" key="7">
    <source>
        <dbReference type="PROSITE" id="PS51900"/>
    </source>
</evidence>
<dbReference type="SUPFAM" id="SSF56349">
    <property type="entry name" value="DNA breaking-rejoining enzymes"/>
    <property type="match status" value="1"/>
</dbReference>
<evidence type="ECO:0000313" key="8">
    <source>
        <dbReference type="EMBL" id="MFA0792175.1"/>
    </source>
</evidence>
<dbReference type="Pfam" id="PF13495">
    <property type="entry name" value="Phage_int_SAM_4"/>
    <property type="match status" value="1"/>
</dbReference>
<dbReference type="Gene3D" id="1.10.150.130">
    <property type="match status" value="1"/>
</dbReference>
<dbReference type="Proteomes" id="UP001569414">
    <property type="component" value="Unassembled WGS sequence"/>
</dbReference>
<keyword evidence="3 5" id="KW-0238">DNA-binding</keyword>
<protein>
    <submittedName>
        <fullName evidence="8">Integron integrase</fullName>
    </submittedName>
</protein>
<dbReference type="Gene3D" id="1.10.443.10">
    <property type="entry name" value="Intergrase catalytic core"/>
    <property type="match status" value="1"/>
</dbReference>
<feature type="domain" description="Tyr recombinase" evidence="6">
    <location>
        <begin position="110"/>
        <end position="323"/>
    </location>
</feature>
<dbReference type="InterPro" id="IPR050090">
    <property type="entry name" value="Tyrosine_recombinase_XerCD"/>
</dbReference>
<evidence type="ECO:0000259" key="6">
    <source>
        <dbReference type="PROSITE" id="PS51898"/>
    </source>
</evidence>
<dbReference type="Pfam" id="PF00589">
    <property type="entry name" value="Phage_integrase"/>
    <property type="match status" value="1"/>
</dbReference>
<feature type="domain" description="Core-binding (CB)" evidence="7">
    <location>
        <begin position="6"/>
        <end position="93"/>
    </location>
</feature>
<evidence type="ECO:0000256" key="4">
    <source>
        <dbReference type="ARBA" id="ARBA00023172"/>
    </source>
</evidence>